<name>A0ABN6SPK9_9LACO</name>
<dbReference type="SMART" id="SM00530">
    <property type="entry name" value="HTH_XRE"/>
    <property type="match status" value="1"/>
</dbReference>
<sequence>MKTNELLKHYRLLANKTQKEWAGTAISPSFYSKIEKGLNRIAADDLINLLDYNGISVAEFFENINLEKSLQYNHEYELKRLINEAYYESSLSKLEHIKTLLEQGRLPNKDNLLTLVKGYIALVNNNIDDLDEKTKSAIRNRIFNISDFDQQTLATYCNFMRLYDLDSNFLIARKAIKKFSASNSLDVQIRVLGIITNLLFLCIENKRYAETKSLFVMAKSFPNRPELFFHKNLLLLLKNFVKYHTTGNSIYIDECQKSVKIVIFLGMPEYGKELERFLKENKLSN</sequence>
<dbReference type="InterPro" id="IPR010057">
    <property type="entry name" value="Transcription_activator_Rgg_C"/>
</dbReference>
<keyword evidence="3" id="KW-1185">Reference proteome</keyword>
<dbReference type="Gene3D" id="1.10.260.40">
    <property type="entry name" value="lambda repressor-like DNA-binding domains"/>
    <property type="match status" value="1"/>
</dbReference>
<protein>
    <recommendedName>
        <fullName evidence="1">HTH cro/C1-type domain-containing protein</fullName>
    </recommendedName>
</protein>
<dbReference type="Pfam" id="PF21259">
    <property type="entry name" value="Rgg_C"/>
    <property type="match status" value="1"/>
</dbReference>
<dbReference type="SUPFAM" id="SSF47413">
    <property type="entry name" value="lambda repressor-like DNA-binding domains"/>
    <property type="match status" value="1"/>
</dbReference>
<organism evidence="2 3">
    <name type="scientific">Lactobacillus xylocopicola</name>
    <dbReference type="NCBI Taxonomy" id="2976676"/>
    <lineage>
        <taxon>Bacteria</taxon>
        <taxon>Bacillati</taxon>
        <taxon>Bacillota</taxon>
        <taxon>Bacilli</taxon>
        <taxon>Lactobacillales</taxon>
        <taxon>Lactobacillaceae</taxon>
        <taxon>Lactobacillus</taxon>
    </lineage>
</organism>
<dbReference type="EMBL" id="AP026803">
    <property type="protein sequence ID" value="BDR61257.1"/>
    <property type="molecule type" value="Genomic_DNA"/>
</dbReference>
<accession>A0ABN6SPK9</accession>
<feature type="domain" description="HTH cro/C1-type" evidence="1">
    <location>
        <begin position="7"/>
        <end position="60"/>
    </location>
</feature>
<proteinExistence type="predicted"/>
<evidence type="ECO:0000313" key="3">
    <source>
        <dbReference type="Proteomes" id="UP001321741"/>
    </source>
</evidence>
<dbReference type="InterPro" id="IPR053163">
    <property type="entry name" value="HTH-type_regulator_Rgg"/>
</dbReference>
<dbReference type="Gene3D" id="1.25.40.400">
    <property type="match status" value="1"/>
</dbReference>
<dbReference type="PANTHER" id="PTHR37038">
    <property type="entry name" value="TRANSCRIPTIONAL REGULATOR-RELATED"/>
    <property type="match status" value="1"/>
</dbReference>
<evidence type="ECO:0000313" key="2">
    <source>
        <dbReference type="EMBL" id="BDR61257.1"/>
    </source>
</evidence>
<reference evidence="2 3" key="1">
    <citation type="journal article" date="2023" name="Microbiol. Spectr.">
        <title>Symbiosis of Carpenter Bees with Uncharacterized Lactic Acid Bacteria Showing NAD Auxotrophy.</title>
        <authorList>
            <person name="Kawasaki S."/>
            <person name="Ozawa K."/>
            <person name="Mori T."/>
            <person name="Yamamoto A."/>
            <person name="Ito M."/>
            <person name="Ohkuma M."/>
            <person name="Sakamoto M."/>
            <person name="Matsutani M."/>
        </authorList>
    </citation>
    <scope>NUCLEOTIDE SEQUENCE [LARGE SCALE GENOMIC DNA]</scope>
    <source>
        <strain evidence="2 3">Kim32-2</strain>
    </source>
</reference>
<dbReference type="Pfam" id="PF01381">
    <property type="entry name" value="HTH_3"/>
    <property type="match status" value="1"/>
</dbReference>
<dbReference type="CDD" id="cd00093">
    <property type="entry name" value="HTH_XRE"/>
    <property type="match status" value="1"/>
</dbReference>
<dbReference type="PROSITE" id="PS50943">
    <property type="entry name" value="HTH_CROC1"/>
    <property type="match status" value="1"/>
</dbReference>
<gene>
    <name evidence="2" type="ORF">KIM322_15180</name>
</gene>
<evidence type="ECO:0000259" key="1">
    <source>
        <dbReference type="PROSITE" id="PS50943"/>
    </source>
</evidence>
<dbReference type="InterPro" id="IPR001387">
    <property type="entry name" value="Cro/C1-type_HTH"/>
</dbReference>
<dbReference type="InterPro" id="IPR010982">
    <property type="entry name" value="Lambda_DNA-bd_dom_sf"/>
</dbReference>
<dbReference type="RefSeq" id="WP_317637473.1">
    <property type="nucleotide sequence ID" value="NZ_AP026803.1"/>
</dbReference>
<dbReference type="Proteomes" id="UP001321741">
    <property type="component" value="Chromosome"/>
</dbReference>